<gene>
    <name evidence="1" type="ORF">PENTCL1PPCAC_3296</name>
</gene>
<protein>
    <recommendedName>
        <fullName evidence="3">Peptidase</fullName>
    </recommendedName>
</protein>
<keyword evidence="2" id="KW-1185">Reference proteome</keyword>
<dbReference type="AlphaFoldDB" id="A0AAV5SCR8"/>
<evidence type="ECO:0008006" key="3">
    <source>
        <dbReference type="Google" id="ProtNLM"/>
    </source>
</evidence>
<sequence>MRSIAATEKAWLPAEKLIQEMKECLFFKYGSASDEDFDFDSDTGGTMVYYKVTCMRVNDANYIGLSTYDNRFTLHPIETRNTIASGWSFLGISVKKTKIERLFEKRYITLNELKQLLDFIMRDFAERIRMEHRQYLETANVNVHKREASSL</sequence>
<organism evidence="1 2">
    <name type="scientific">Pristionchus entomophagus</name>
    <dbReference type="NCBI Taxonomy" id="358040"/>
    <lineage>
        <taxon>Eukaryota</taxon>
        <taxon>Metazoa</taxon>
        <taxon>Ecdysozoa</taxon>
        <taxon>Nematoda</taxon>
        <taxon>Chromadorea</taxon>
        <taxon>Rhabditida</taxon>
        <taxon>Rhabditina</taxon>
        <taxon>Diplogasteromorpha</taxon>
        <taxon>Diplogasteroidea</taxon>
        <taxon>Neodiplogasteridae</taxon>
        <taxon>Pristionchus</taxon>
    </lineage>
</organism>
<dbReference type="Proteomes" id="UP001432027">
    <property type="component" value="Unassembled WGS sequence"/>
</dbReference>
<evidence type="ECO:0000313" key="1">
    <source>
        <dbReference type="EMBL" id="GMS81121.1"/>
    </source>
</evidence>
<reference evidence="1" key="1">
    <citation type="submission" date="2023-10" db="EMBL/GenBank/DDBJ databases">
        <title>Genome assembly of Pristionchus species.</title>
        <authorList>
            <person name="Yoshida K."/>
            <person name="Sommer R.J."/>
        </authorList>
    </citation>
    <scope>NUCLEOTIDE SEQUENCE</scope>
    <source>
        <strain evidence="1">RS0144</strain>
    </source>
</reference>
<dbReference type="EMBL" id="BTSX01000001">
    <property type="protein sequence ID" value="GMS81121.1"/>
    <property type="molecule type" value="Genomic_DNA"/>
</dbReference>
<comment type="caution">
    <text evidence="1">The sequence shown here is derived from an EMBL/GenBank/DDBJ whole genome shotgun (WGS) entry which is preliminary data.</text>
</comment>
<name>A0AAV5SCR8_9BILA</name>
<accession>A0AAV5SCR8</accession>
<evidence type="ECO:0000313" key="2">
    <source>
        <dbReference type="Proteomes" id="UP001432027"/>
    </source>
</evidence>
<proteinExistence type="predicted"/>